<dbReference type="Pfam" id="PF18182">
    <property type="entry name" value="mCpol"/>
    <property type="match status" value="1"/>
</dbReference>
<reference evidence="2 3" key="1">
    <citation type="submission" date="2014-02" db="EMBL/GenBank/DDBJ databases">
        <title>Genome Sequence of an Hyperthermophilic Archaeon, Thermococcus nautili 30-1, producing viral vesicles.</title>
        <authorList>
            <person name="Oberto J."/>
            <person name="Gaudin M."/>
            <person name="Cossu M."/>
            <person name="Gorlas A."/>
            <person name="Slesarev A."/>
            <person name="Marguet E."/>
            <person name="Forterre P."/>
        </authorList>
    </citation>
    <scope>NUCLEOTIDE SEQUENCE [LARGE SCALE GENOMIC DNA]</scope>
    <source>
        <strain evidence="2 3">30-1</strain>
    </source>
</reference>
<evidence type="ECO:0000313" key="2">
    <source>
        <dbReference type="EMBL" id="AHL22644.1"/>
    </source>
</evidence>
<protein>
    <recommendedName>
        <fullName evidence="1">Minimal CRISPR polymerase domain-containing protein</fullName>
    </recommendedName>
</protein>
<dbReference type="HOGENOM" id="CLU_149098_0_0_2"/>
<keyword evidence="3" id="KW-1185">Reference proteome</keyword>
<dbReference type="RefSeq" id="WP_042690694.1">
    <property type="nucleotide sequence ID" value="NZ_CP007264.1"/>
</dbReference>
<dbReference type="NCBIfam" id="NF033576">
    <property type="entry name" value="mCpol"/>
    <property type="match status" value="1"/>
</dbReference>
<evidence type="ECO:0000313" key="3">
    <source>
        <dbReference type="Proteomes" id="UP000019434"/>
    </source>
</evidence>
<dbReference type="InterPro" id="IPR043128">
    <property type="entry name" value="Rev_trsase/Diguanyl_cyclase"/>
</dbReference>
<dbReference type="KEGG" id="tnu:BD01_1026"/>
<gene>
    <name evidence="2" type="ORF">BD01_1026</name>
</gene>
<dbReference type="STRING" id="195522.BD01_1026"/>
<evidence type="ECO:0000259" key="1">
    <source>
        <dbReference type="Pfam" id="PF18182"/>
    </source>
</evidence>
<sequence>MTYISIDGDNIGALLEKFILQNKKEDLKNISKTISLCFQSFISKLESEVLIPIEVIVLGGDTIIIEVNEREITTAINVIIKHFSNCPFSVSIGIGASLREAYLALKFAKATGKNKIVIHKDSKFKILAENITNHD</sequence>
<dbReference type="InterPro" id="IPR040942">
    <property type="entry name" value="Minimal_Cpol"/>
</dbReference>
<dbReference type="EMBL" id="CP007264">
    <property type="protein sequence ID" value="AHL22644.1"/>
    <property type="molecule type" value="Genomic_DNA"/>
</dbReference>
<feature type="domain" description="Minimal CRISPR polymerase" evidence="1">
    <location>
        <begin position="3"/>
        <end position="118"/>
    </location>
</feature>
<dbReference type="Proteomes" id="UP000019434">
    <property type="component" value="Chromosome"/>
</dbReference>
<dbReference type="GeneID" id="24958410"/>
<proteinExistence type="predicted"/>
<name>W8PKM6_9EURY</name>
<dbReference type="AlphaFoldDB" id="W8PKM6"/>
<dbReference type="Gene3D" id="3.30.70.270">
    <property type="match status" value="1"/>
</dbReference>
<accession>W8PKM6</accession>
<organism evidence="2 3">
    <name type="scientific">Thermococcus nautili</name>
    <dbReference type="NCBI Taxonomy" id="195522"/>
    <lineage>
        <taxon>Archaea</taxon>
        <taxon>Methanobacteriati</taxon>
        <taxon>Methanobacteriota</taxon>
        <taxon>Thermococci</taxon>
        <taxon>Thermococcales</taxon>
        <taxon>Thermococcaceae</taxon>
        <taxon>Thermococcus</taxon>
    </lineage>
</organism>